<keyword evidence="2" id="KW-1185">Reference proteome</keyword>
<proteinExistence type="predicted"/>
<gene>
    <name evidence="1" type="ORF">G5I_10876</name>
</gene>
<accession>F4WY31</accession>
<organism evidence="2">
    <name type="scientific">Acromyrmex echinatior</name>
    <name type="common">Panamanian leafcutter ant</name>
    <name type="synonym">Acromyrmex octospinosus echinatior</name>
    <dbReference type="NCBI Taxonomy" id="103372"/>
    <lineage>
        <taxon>Eukaryota</taxon>
        <taxon>Metazoa</taxon>
        <taxon>Ecdysozoa</taxon>
        <taxon>Arthropoda</taxon>
        <taxon>Hexapoda</taxon>
        <taxon>Insecta</taxon>
        <taxon>Pterygota</taxon>
        <taxon>Neoptera</taxon>
        <taxon>Endopterygota</taxon>
        <taxon>Hymenoptera</taxon>
        <taxon>Apocrita</taxon>
        <taxon>Aculeata</taxon>
        <taxon>Formicoidea</taxon>
        <taxon>Formicidae</taxon>
        <taxon>Myrmicinae</taxon>
        <taxon>Acromyrmex</taxon>
    </lineage>
</organism>
<evidence type="ECO:0000313" key="1">
    <source>
        <dbReference type="EMBL" id="EGI60956.1"/>
    </source>
</evidence>
<evidence type="ECO:0000313" key="2">
    <source>
        <dbReference type="Proteomes" id="UP000007755"/>
    </source>
</evidence>
<protein>
    <submittedName>
        <fullName evidence="1">Uncharacterized protein</fullName>
    </submittedName>
</protein>
<reference evidence="1" key="1">
    <citation type="submission" date="2011-02" db="EMBL/GenBank/DDBJ databases">
        <title>The genome of the leaf-cutting ant Acromyrmex echinatior suggests key adaptations to social evolution and fungus farming.</title>
        <authorList>
            <person name="Nygaard S."/>
            <person name="Zhang G."/>
        </authorList>
    </citation>
    <scope>NUCLEOTIDE SEQUENCE</scope>
</reference>
<dbReference type="Proteomes" id="UP000007755">
    <property type="component" value="Unassembled WGS sequence"/>
</dbReference>
<dbReference type="EMBL" id="GL888434">
    <property type="protein sequence ID" value="EGI60956.1"/>
    <property type="molecule type" value="Genomic_DNA"/>
</dbReference>
<sequence length="210" mass="24391">MDPNIALEYIKSLVESTILARELAPFSRVFNYHPTNSESELGSEIFNKRHLRNGMNEETREIFLCKPMFVILSIPCTYNVKKKKEKVFLRNLVFCGHAVLVTSLPPIFPNACWKDGEMSYSLRFLLSWMQWGVHGMMASRFRSSREAGKNENRFVVTAEHGRTRFAPRDDRCGSARPMSKRTRSVMEFLTPVIRLAIANWIDSKVLKIWR</sequence>
<name>F4WY31_ACREC</name>
<dbReference type="InParanoid" id="F4WY31"/>
<dbReference type="AlphaFoldDB" id="F4WY31"/>